<dbReference type="GO" id="GO:1990904">
    <property type="term" value="C:ribonucleoprotein complex"/>
    <property type="evidence" value="ECO:0007669"/>
    <property type="project" value="TreeGrafter"/>
</dbReference>
<comment type="function">
    <text evidence="8">Catalyzes the GTP-dependent ribosomal translocation step during translation elongation. During this step, the ribosome changes from the pre-translocational (PRE) to the post-translocational (POST) state as the newly formed A-site-bound peptidyl-tRNA and P-site-bound deacylated tRNA move to the P and E sites, respectively. Catalyzes the coordinated movement of the two tRNA molecules, the mRNA and conformational changes in the ribosome.</text>
</comment>
<dbReference type="InterPro" id="IPR041095">
    <property type="entry name" value="EFG_II"/>
</dbReference>
<evidence type="ECO:0000256" key="3">
    <source>
        <dbReference type="ARBA" id="ARBA00022490"/>
    </source>
</evidence>
<evidence type="ECO:0000313" key="10">
    <source>
        <dbReference type="EMBL" id="ORE06954.1"/>
    </source>
</evidence>
<dbReference type="CDD" id="cd16261">
    <property type="entry name" value="EF2_snRNP_III"/>
    <property type="match status" value="1"/>
</dbReference>
<keyword evidence="6" id="KW-0648">Protein biosynthesis</keyword>
<sequence>MDKVTNVRNMSVIAHVDHGKSTLSDSLVSKAGIISSGRAGEARYMDTRKDEIGRGITIKSTAISMYFEMGEEDIKEIKGQKTDGTAFLINLIDSPGHVDFSSEVTAALRVTDGALVVVDCIDGVCVQTETVLRQALGERIKPVICLNKVDRALLELQLDKEELYQSFSRTIESVNVIISTYIDEALGDCQVYPEKGTVAFASGLHGWGFTLRQFANRYAKKFGVDKEKMMTKLWGNNFFNPKTKKWSTKATDADGKPLERAFNMFVLDPIYRIFDSIMNFKKEQTATLLEKLEITLSSDEKDLDGKALLKVVMRKFLPCGDALLEMICIHLPSPITSQAYRSALLYEGPTDDECAIGIRNCDPNGPLMLYVSKMVPTSDKGRFYAFGRVFSGTVRAGMKVRIQGPNYVPGSKNDLAVKSIQRTVLMMGRNVEAIEDCPAGNIIGLVGVDQFLVKSGTITTSEVAHNMKVMKFSVSPVVQVAVEVKNANDLPKLVEGLKRLAKSDPCVLTYTSDSGEHIVAGAGELHLEICLKDLEEDHAQVPLKVGNPVVQYRETVTAESSIDCLSKSPNKHNRIYMRALPLADELSDEIEAGKISAKDDFKSRARVLADKYEWDVTEARKIWCFGPDGTGPNLLVDITKQVQYLGEIKDSCVAAFQWATKEGPVAEENLRGCRFNILDVTLHADAIHRGGGQIIPTCRRVVYASVLTASPGIQEPVYLVEIQCPDSAIGGIYSCLNKRRGQVFSEEQKPGTPIVNVKAYLPINESFGFNADLRSATSGQAFPQAVFDHWQLMSGNPLEAGNKVYDIVRDVRTRKGLTPDIPGLDKYYDKL</sequence>
<accession>A0A1X0R4M3</accession>
<dbReference type="Proteomes" id="UP000242414">
    <property type="component" value="Unassembled WGS sequence"/>
</dbReference>
<dbReference type="NCBIfam" id="TIGR00231">
    <property type="entry name" value="small_GTP"/>
    <property type="match status" value="1"/>
</dbReference>
<keyword evidence="4" id="KW-0547">Nucleotide-binding</keyword>
<dbReference type="AlphaFoldDB" id="A0A1X0R4M3"/>
<evidence type="ECO:0000256" key="4">
    <source>
        <dbReference type="ARBA" id="ARBA00022741"/>
    </source>
</evidence>
<dbReference type="SMART" id="SM00889">
    <property type="entry name" value="EFG_IV"/>
    <property type="match status" value="1"/>
</dbReference>
<dbReference type="Pfam" id="PF03144">
    <property type="entry name" value="GTP_EFTU_D2"/>
    <property type="match status" value="1"/>
</dbReference>
<dbReference type="EMBL" id="KV921913">
    <property type="protein sequence ID" value="ORE06954.1"/>
    <property type="molecule type" value="Genomic_DNA"/>
</dbReference>
<dbReference type="FunFam" id="3.30.230.10:FF:000006">
    <property type="entry name" value="Translation elongation factor 2"/>
    <property type="match status" value="1"/>
</dbReference>
<keyword evidence="7" id="KW-0342">GTP-binding</keyword>
<evidence type="ECO:0000259" key="9">
    <source>
        <dbReference type="PROSITE" id="PS51722"/>
    </source>
</evidence>
<dbReference type="Pfam" id="PF03764">
    <property type="entry name" value="EFG_IV"/>
    <property type="match status" value="1"/>
</dbReference>
<dbReference type="VEuPathDB" id="FungiDB:BCV72DRAFT_305084"/>
<comment type="subcellular location">
    <subcellularLocation>
        <location evidence="1">Cytoplasm</location>
    </subcellularLocation>
</comment>
<dbReference type="PRINTS" id="PR00315">
    <property type="entry name" value="ELONGATNFCT"/>
</dbReference>
<dbReference type="Pfam" id="PF00009">
    <property type="entry name" value="GTP_EFTU"/>
    <property type="match status" value="1"/>
</dbReference>
<dbReference type="GO" id="GO:0005829">
    <property type="term" value="C:cytosol"/>
    <property type="evidence" value="ECO:0007669"/>
    <property type="project" value="TreeGrafter"/>
</dbReference>
<organism evidence="10">
    <name type="scientific">Rhizopus microsporus var. microsporus</name>
    <dbReference type="NCBI Taxonomy" id="86635"/>
    <lineage>
        <taxon>Eukaryota</taxon>
        <taxon>Fungi</taxon>
        <taxon>Fungi incertae sedis</taxon>
        <taxon>Mucoromycota</taxon>
        <taxon>Mucoromycotina</taxon>
        <taxon>Mucoromycetes</taxon>
        <taxon>Mucorales</taxon>
        <taxon>Mucorineae</taxon>
        <taxon>Rhizopodaceae</taxon>
        <taxon>Rhizopus</taxon>
    </lineage>
</organism>
<dbReference type="PANTHER" id="PTHR42908:SF10">
    <property type="entry name" value="EUKARYOTIC TRANSLATION ELONGATION FACTOR 2"/>
    <property type="match status" value="1"/>
</dbReference>
<dbReference type="InterPro" id="IPR004161">
    <property type="entry name" value="EFTu-like_2"/>
</dbReference>
<dbReference type="CDD" id="cd01681">
    <property type="entry name" value="aeEF2_snRNP_like_IV"/>
    <property type="match status" value="1"/>
</dbReference>
<dbReference type="SUPFAM" id="SSF54980">
    <property type="entry name" value="EF-G C-terminal domain-like"/>
    <property type="match status" value="2"/>
</dbReference>
<dbReference type="Gene3D" id="3.30.230.10">
    <property type="match status" value="1"/>
</dbReference>
<dbReference type="Gene3D" id="3.30.70.240">
    <property type="match status" value="1"/>
</dbReference>
<dbReference type="InterPro" id="IPR009000">
    <property type="entry name" value="Transl_B-barrel_sf"/>
</dbReference>
<dbReference type="InterPro" id="IPR027417">
    <property type="entry name" value="P-loop_NTPase"/>
</dbReference>
<dbReference type="InterPro" id="IPR000795">
    <property type="entry name" value="T_Tr_GTP-bd_dom"/>
</dbReference>
<protein>
    <recommendedName>
        <fullName evidence="2">Elongation factor 2</fullName>
    </recommendedName>
</protein>
<dbReference type="CDD" id="cd04096">
    <property type="entry name" value="eEF2_snRNP_like_C"/>
    <property type="match status" value="1"/>
</dbReference>
<keyword evidence="5 10" id="KW-0251">Elongation factor</keyword>
<evidence type="ECO:0000256" key="5">
    <source>
        <dbReference type="ARBA" id="ARBA00022768"/>
    </source>
</evidence>
<dbReference type="FunFam" id="3.30.70.240:FF:000003">
    <property type="entry name" value="Translation elongation factor 2"/>
    <property type="match status" value="1"/>
</dbReference>
<dbReference type="Pfam" id="PF00679">
    <property type="entry name" value="EFG_C"/>
    <property type="match status" value="1"/>
</dbReference>
<dbReference type="FunFam" id="3.40.50.300:FF:000058">
    <property type="entry name" value="Translation elongation factor 2"/>
    <property type="match status" value="1"/>
</dbReference>
<dbReference type="CDD" id="cd01885">
    <property type="entry name" value="EF2"/>
    <property type="match status" value="1"/>
</dbReference>
<dbReference type="GO" id="GO:0003746">
    <property type="term" value="F:translation elongation factor activity"/>
    <property type="evidence" value="ECO:0007669"/>
    <property type="project" value="UniProtKB-KW"/>
</dbReference>
<dbReference type="InterPro" id="IPR035647">
    <property type="entry name" value="EFG_III/V"/>
</dbReference>
<evidence type="ECO:0000256" key="1">
    <source>
        <dbReference type="ARBA" id="ARBA00004496"/>
    </source>
</evidence>
<reference evidence="10" key="1">
    <citation type="journal article" date="2016" name="Proc. Natl. Acad. Sci. U.S.A.">
        <title>Lipid metabolic changes in an early divergent fungus govern the establishment of a mutualistic symbiosis with endobacteria.</title>
        <authorList>
            <person name="Lastovetsky O.A."/>
            <person name="Gaspar M.L."/>
            <person name="Mondo S.J."/>
            <person name="LaButti K.M."/>
            <person name="Sandor L."/>
            <person name="Grigoriev I.V."/>
            <person name="Henry S.A."/>
            <person name="Pawlowska T.E."/>
        </authorList>
    </citation>
    <scope>NUCLEOTIDE SEQUENCE [LARGE SCALE GENOMIC DNA]</scope>
    <source>
        <strain evidence="10">ATCC 52814</strain>
    </source>
</reference>
<name>A0A1X0R4M3_RHIZD</name>
<dbReference type="SMART" id="SM00838">
    <property type="entry name" value="EFG_C"/>
    <property type="match status" value="1"/>
</dbReference>
<dbReference type="PANTHER" id="PTHR42908">
    <property type="entry name" value="TRANSLATION ELONGATION FACTOR-RELATED"/>
    <property type="match status" value="1"/>
</dbReference>
<evidence type="ECO:0000256" key="8">
    <source>
        <dbReference type="ARBA" id="ARBA00024731"/>
    </source>
</evidence>
<dbReference type="FunFam" id="2.40.30.10:FF:000010">
    <property type="entry name" value="Translation elongation factor 2"/>
    <property type="match status" value="1"/>
</dbReference>
<dbReference type="Gene3D" id="2.40.30.10">
    <property type="entry name" value="Translation factors"/>
    <property type="match status" value="1"/>
</dbReference>
<dbReference type="SUPFAM" id="SSF52540">
    <property type="entry name" value="P-loop containing nucleoside triphosphate hydrolases"/>
    <property type="match status" value="1"/>
</dbReference>
<dbReference type="GO" id="GO:0005525">
    <property type="term" value="F:GTP binding"/>
    <property type="evidence" value="ECO:0007669"/>
    <property type="project" value="UniProtKB-KW"/>
</dbReference>
<evidence type="ECO:0000256" key="6">
    <source>
        <dbReference type="ARBA" id="ARBA00022917"/>
    </source>
</evidence>
<evidence type="ECO:0000256" key="2">
    <source>
        <dbReference type="ARBA" id="ARBA00017891"/>
    </source>
</evidence>
<dbReference type="InterPro" id="IPR020568">
    <property type="entry name" value="Ribosomal_Su5_D2-typ_SF"/>
</dbReference>
<feature type="domain" description="Tr-type G" evidence="9">
    <location>
        <begin position="5"/>
        <end position="335"/>
    </location>
</feature>
<dbReference type="FunFam" id="3.30.70.870:FF:000002">
    <property type="entry name" value="Translation elongation factor 2"/>
    <property type="match status" value="1"/>
</dbReference>
<dbReference type="InterPro" id="IPR005225">
    <property type="entry name" value="Small_GTP-bd"/>
</dbReference>
<dbReference type="Pfam" id="PF14492">
    <property type="entry name" value="EFG_III"/>
    <property type="match status" value="1"/>
</dbReference>
<dbReference type="SUPFAM" id="SSF54211">
    <property type="entry name" value="Ribosomal protein S5 domain 2-like"/>
    <property type="match status" value="1"/>
</dbReference>
<dbReference type="Gene3D" id="3.40.50.300">
    <property type="entry name" value="P-loop containing nucleotide triphosphate hydrolases"/>
    <property type="match status" value="1"/>
</dbReference>
<dbReference type="GO" id="GO:0003924">
    <property type="term" value="F:GTPase activity"/>
    <property type="evidence" value="ECO:0007669"/>
    <property type="project" value="InterPro"/>
</dbReference>
<dbReference type="OrthoDB" id="364892at2759"/>
<evidence type="ECO:0000256" key="7">
    <source>
        <dbReference type="ARBA" id="ARBA00023134"/>
    </source>
</evidence>
<dbReference type="GO" id="GO:0043022">
    <property type="term" value="F:ribosome binding"/>
    <property type="evidence" value="ECO:0007669"/>
    <property type="project" value="TreeGrafter"/>
</dbReference>
<dbReference type="InterPro" id="IPR014721">
    <property type="entry name" value="Ribsml_uS5_D2-typ_fold_subgr"/>
</dbReference>
<gene>
    <name evidence="10" type="ORF">BCV72DRAFT_305084</name>
</gene>
<dbReference type="SUPFAM" id="SSF50447">
    <property type="entry name" value="Translation proteins"/>
    <property type="match status" value="1"/>
</dbReference>
<dbReference type="InterPro" id="IPR000640">
    <property type="entry name" value="EFG_V-like"/>
</dbReference>
<keyword evidence="3" id="KW-0963">Cytoplasm</keyword>
<proteinExistence type="predicted"/>
<dbReference type="PROSITE" id="PS51722">
    <property type="entry name" value="G_TR_2"/>
    <property type="match status" value="1"/>
</dbReference>
<dbReference type="Gene3D" id="3.30.70.870">
    <property type="entry name" value="Elongation Factor G (Translational Gtpase), domain 3"/>
    <property type="match status" value="1"/>
</dbReference>
<dbReference type="InterPro" id="IPR005517">
    <property type="entry name" value="Transl_elong_EFG/EF2_IV"/>
</dbReference>